<gene>
    <name evidence="1" type="ORF">EVAR_35601_1</name>
</gene>
<keyword evidence="2" id="KW-1185">Reference proteome</keyword>
<dbReference type="AlphaFoldDB" id="A0A4C1WD18"/>
<name>A0A4C1WD18_EUMVA</name>
<sequence length="163" mass="18590">MNVRLKKWPLGKLSDRNERNGVRQRILRNNEFKRKTEKGSSRDVHSSVDDLLLTVSQAFGYFNKYEGSQLKVQNQVNCLPNASPYRQRSPRKRKRAVNTSRGVLRAGETWIRTLGLLCAFPKLIPSWSRAAKFFVINHPVRLGDFAGANAPLPTSWVLRLGSN</sequence>
<protein>
    <submittedName>
        <fullName evidence="1">Uncharacterized protein</fullName>
    </submittedName>
</protein>
<comment type="caution">
    <text evidence="1">The sequence shown here is derived from an EMBL/GenBank/DDBJ whole genome shotgun (WGS) entry which is preliminary data.</text>
</comment>
<proteinExistence type="predicted"/>
<dbReference type="EMBL" id="BGZK01000535">
    <property type="protein sequence ID" value="GBP48981.1"/>
    <property type="molecule type" value="Genomic_DNA"/>
</dbReference>
<dbReference type="Proteomes" id="UP000299102">
    <property type="component" value="Unassembled WGS sequence"/>
</dbReference>
<organism evidence="1 2">
    <name type="scientific">Eumeta variegata</name>
    <name type="common">Bagworm moth</name>
    <name type="synonym">Eumeta japonica</name>
    <dbReference type="NCBI Taxonomy" id="151549"/>
    <lineage>
        <taxon>Eukaryota</taxon>
        <taxon>Metazoa</taxon>
        <taxon>Ecdysozoa</taxon>
        <taxon>Arthropoda</taxon>
        <taxon>Hexapoda</taxon>
        <taxon>Insecta</taxon>
        <taxon>Pterygota</taxon>
        <taxon>Neoptera</taxon>
        <taxon>Endopterygota</taxon>
        <taxon>Lepidoptera</taxon>
        <taxon>Glossata</taxon>
        <taxon>Ditrysia</taxon>
        <taxon>Tineoidea</taxon>
        <taxon>Psychidae</taxon>
        <taxon>Oiketicinae</taxon>
        <taxon>Eumeta</taxon>
    </lineage>
</organism>
<evidence type="ECO:0000313" key="1">
    <source>
        <dbReference type="EMBL" id="GBP48981.1"/>
    </source>
</evidence>
<reference evidence="1 2" key="1">
    <citation type="journal article" date="2019" name="Commun. Biol.">
        <title>The bagworm genome reveals a unique fibroin gene that provides high tensile strength.</title>
        <authorList>
            <person name="Kono N."/>
            <person name="Nakamura H."/>
            <person name="Ohtoshi R."/>
            <person name="Tomita M."/>
            <person name="Numata K."/>
            <person name="Arakawa K."/>
        </authorList>
    </citation>
    <scope>NUCLEOTIDE SEQUENCE [LARGE SCALE GENOMIC DNA]</scope>
</reference>
<accession>A0A4C1WD18</accession>
<evidence type="ECO:0000313" key="2">
    <source>
        <dbReference type="Proteomes" id="UP000299102"/>
    </source>
</evidence>